<evidence type="ECO:0000313" key="4">
    <source>
        <dbReference type="WormBase" id="C47F8.7"/>
    </source>
</evidence>
<dbReference type="WormBase" id="C47F8.7">
    <property type="protein sequence ID" value="CE17576"/>
    <property type="gene ID" value="WBGene00008163"/>
</dbReference>
<reference evidence="2 3" key="1">
    <citation type="journal article" date="1998" name="Science">
        <title>Genome sequence of the nematode C. elegans: a platform for investigating biology.</title>
        <authorList>
            <consortium name="The C. elegans sequencing consortium"/>
            <person name="Sulson J.E."/>
            <person name="Waterston R."/>
        </authorList>
    </citation>
    <scope>NUCLEOTIDE SEQUENCE [LARGE SCALE GENOMIC DNA]</scope>
    <source>
        <strain evidence="2 3">Bristol N2</strain>
    </source>
</reference>
<keyword evidence="3" id="KW-1185">Reference proteome</keyword>
<dbReference type="STRING" id="6239.C47F8.7.1"/>
<dbReference type="CTD" id="183563"/>
<dbReference type="KEGG" id="cel:CELE_C47F8.7"/>
<dbReference type="PIR" id="T20024">
    <property type="entry name" value="T20024"/>
</dbReference>
<name>O62110_CAEEL</name>
<dbReference type="AGR" id="WB:WBGene00008163"/>
<protein>
    <submittedName>
        <fullName evidence="2">Uncharacterized protein</fullName>
    </submittedName>
</protein>
<accession>O62110</accession>
<feature type="chain" id="PRO_5004159205" evidence="1">
    <location>
        <begin position="21"/>
        <end position="155"/>
    </location>
</feature>
<dbReference type="RefSeq" id="NP_493117.1">
    <property type="nucleotide sequence ID" value="NM_060716.4"/>
</dbReference>
<dbReference type="HOGENOM" id="CLU_1697092_0_0_1"/>
<keyword evidence="1" id="KW-0732">Signal</keyword>
<proteinExistence type="predicted"/>
<dbReference type="AlphaFoldDB" id="O62110"/>
<feature type="signal peptide" evidence="1">
    <location>
        <begin position="1"/>
        <end position="20"/>
    </location>
</feature>
<organism evidence="2 3">
    <name type="scientific">Caenorhabditis elegans</name>
    <dbReference type="NCBI Taxonomy" id="6239"/>
    <lineage>
        <taxon>Eukaryota</taxon>
        <taxon>Metazoa</taxon>
        <taxon>Ecdysozoa</taxon>
        <taxon>Nematoda</taxon>
        <taxon>Chromadorea</taxon>
        <taxon>Rhabditida</taxon>
        <taxon>Rhabditina</taxon>
        <taxon>Rhabditomorpha</taxon>
        <taxon>Rhabditoidea</taxon>
        <taxon>Rhabditidae</taxon>
        <taxon>Peloderinae</taxon>
        <taxon>Caenorhabditis</taxon>
    </lineage>
</organism>
<evidence type="ECO:0000313" key="3">
    <source>
        <dbReference type="Proteomes" id="UP000001940"/>
    </source>
</evidence>
<dbReference type="PaxDb" id="6239-C47F8.7"/>
<evidence type="ECO:0000256" key="1">
    <source>
        <dbReference type="SAM" id="SignalP"/>
    </source>
</evidence>
<dbReference type="UCSC" id="C47F8.7">
    <property type="organism name" value="c. elegans"/>
</dbReference>
<dbReference type="InParanoid" id="O62110"/>
<gene>
    <name evidence="2 4" type="ORF">C47F8.7</name>
    <name evidence="2" type="ORF">CELE_C47F8.7</name>
</gene>
<evidence type="ECO:0000313" key="2">
    <source>
        <dbReference type="EMBL" id="CAA15834.1"/>
    </source>
</evidence>
<sequence length="155" mass="17644">MLPPATLFLLISIAVWHVQCQPRCPGFVNKTADDYLKCKASNKVILAVSNKSDAPIYETFTIKSYYESETPFSDDDMNNLPEKVATSAVTSVLPEHTSEKNITRLVKQALREGYGEFIEIAEIPKHSRRTVFQLVVICKTIRFHFSEIFLNDEML</sequence>
<dbReference type="GeneID" id="183563"/>
<dbReference type="Bgee" id="WBGene00008163">
    <property type="expression patterns" value="Expressed in embryo and 2 other cell types or tissues"/>
</dbReference>
<dbReference type="EMBL" id="BX284601">
    <property type="protein sequence ID" value="CAA15834.1"/>
    <property type="molecule type" value="Genomic_DNA"/>
</dbReference>
<dbReference type="Proteomes" id="UP000001940">
    <property type="component" value="Chromosome I"/>
</dbReference>